<dbReference type="PANTHER" id="PTHR11011:SF116">
    <property type="entry name" value="FATTY ACYL-COA REDUCTASE CG5065-RELATED"/>
    <property type="match status" value="1"/>
</dbReference>
<organism evidence="4 5">
    <name type="scientific">Dryococelus australis</name>
    <dbReference type="NCBI Taxonomy" id="614101"/>
    <lineage>
        <taxon>Eukaryota</taxon>
        <taxon>Metazoa</taxon>
        <taxon>Ecdysozoa</taxon>
        <taxon>Arthropoda</taxon>
        <taxon>Hexapoda</taxon>
        <taxon>Insecta</taxon>
        <taxon>Pterygota</taxon>
        <taxon>Neoptera</taxon>
        <taxon>Polyneoptera</taxon>
        <taxon>Phasmatodea</taxon>
        <taxon>Verophasmatodea</taxon>
        <taxon>Anareolatae</taxon>
        <taxon>Phasmatidae</taxon>
        <taxon>Eurycanthinae</taxon>
        <taxon>Dryococelus</taxon>
    </lineage>
</organism>
<dbReference type="InterPro" id="IPR026055">
    <property type="entry name" value="FAR"/>
</dbReference>
<evidence type="ECO:0000313" key="4">
    <source>
        <dbReference type="EMBL" id="KAJ8868606.1"/>
    </source>
</evidence>
<evidence type="ECO:0000313" key="5">
    <source>
        <dbReference type="Proteomes" id="UP001159363"/>
    </source>
</evidence>
<feature type="region of interest" description="Disordered" evidence="2">
    <location>
        <begin position="1065"/>
        <end position="1088"/>
    </location>
</feature>
<comment type="function">
    <text evidence="1">Catalyzes the reduction of fatty acyl-CoA to fatty alcohols.</text>
</comment>
<evidence type="ECO:0000256" key="1">
    <source>
        <dbReference type="RuleBase" id="RU363097"/>
    </source>
</evidence>
<dbReference type="EMBL" id="JARBHB010000014">
    <property type="protein sequence ID" value="KAJ8868606.1"/>
    <property type="molecule type" value="Genomic_DNA"/>
</dbReference>
<name>A0ABQ9GC06_9NEOP</name>
<dbReference type="EC" id="1.2.1.84" evidence="1"/>
<feature type="compositionally biased region" description="Polar residues" evidence="2">
    <location>
        <begin position="1079"/>
        <end position="1088"/>
    </location>
</feature>
<dbReference type="Gene3D" id="3.40.50.720">
    <property type="entry name" value="NAD(P)-binding Rossmann-like Domain"/>
    <property type="match status" value="3"/>
</dbReference>
<dbReference type="Proteomes" id="UP001159363">
    <property type="component" value="Chromosome 13"/>
</dbReference>
<comment type="similarity">
    <text evidence="1">Belongs to the fatty acyl-CoA reductase family.</text>
</comment>
<dbReference type="Pfam" id="PF07993">
    <property type="entry name" value="NAD_binding_4"/>
    <property type="match status" value="3"/>
</dbReference>
<evidence type="ECO:0000259" key="3">
    <source>
        <dbReference type="Pfam" id="PF07993"/>
    </source>
</evidence>
<feature type="domain" description="Thioester reductase (TE)" evidence="3">
    <location>
        <begin position="669"/>
        <end position="702"/>
    </location>
</feature>
<feature type="domain" description="Thioester reductase (TE)" evidence="3">
    <location>
        <begin position="189"/>
        <end position="266"/>
    </location>
</feature>
<dbReference type="InterPro" id="IPR013120">
    <property type="entry name" value="FAR_NAD-bd"/>
</dbReference>
<proteinExistence type="inferred from homology"/>
<accession>A0ABQ9GC06</accession>
<reference evidence="4 5" key="1">
    <citation type="submission" date="2023-02" db="EMBL/GenBank/DDBJ databases">
        <title>LHISI_Scaffold_Assembly.</title>
        <authorList>
            <person name="Stuart O.P."/>
            <person name="Cleave R."/>
            <person name="Magrath M.J.L."/>
            <person name="Mikheyev A.S."/>
        </authorList>
    </citation>
    <scope>NUCLEOTIDE SEQUENCE [LARGE SCALE GENOMIC DNA]</scope>
    <source>
        <strain evidence="4">Daus_M_001</strain>
        <tissue evidence="4">Leg muscle</tissue>
    </source>
</reference>
<feature type="domain" description="Thioester reductase (TE)" evidence="3">
    <location>
        <begin position="921"/>
        <end position="968"/>
    </location>
</feature>
<keyword evidence="1" id="KW-0443">Lipid metabolism</keyword>
<keyword evidence="1" id="KW-0444">Lipid biosynthesis</keyword>
<keyword evidence="5" id="KW-1185">Reference proteome</keyword>
<evidence type="ECO:0000256" key="2">
    <source>
        <dbReference type="SAM" id="MobiDB-lite"/>
    </source>
</evidence>
<gene>
    <name evidence="4" type="ORF">PR048_030144</name>
</gene>
<keyword evidence="1" id="KW-0560">Oxidoreductase</keyword>
<protein>
    <recommendedName>
        <fullName evidence="1">Fatty acyl-CoA reductase</fullName>
        <ecNumber evidence="1">1.2.1.84</ecNumber>
    </recommendedName>
</protein>
<dbReference type="PANTHER" id="PTHR11011">
    <property type="entry name" value="MALE STERILITY PROTEIN 2-RELATED"/>
    <property type="match status" value="1"/>
</dbReference>
<feature type="non-terminal residue" evidence="4">
    <location>
        <position position="1268"/>
    </location>
</feature>
<comment type="catalytic activity">
    <reaction evidence="1">
        <text>a long-chain fatty acyl-CoA + 2 NADPH + 2 H(+) = a long-chain primary fatty alcohol + 2 NADP(+) + CoA</text>
        <dbReference type="Rhea" id="RHEA:52716"/>
        <dbReference type="ChEBI" id="CHEBI:15378"/>
        <dbReference type="ChEBI" id="CHEBI:57287"/>
        <dbReference type="ChEBI" id="CHEBI:57783"/>
        <dbReference type="ChEBI" id="CHEBI:58349"/>
        <dbReference type="ChEBI" id="CHEBI:77396"/>
        <dbReference type="ChEBI" id="CHEBI:83139"/>
        <dbReference type="EC" id="1.2.1.84"/>
    </reaction>
</comment>
<keyword evidence="1" id="KW-0521">NADP</keyword>
<comment type="caution">
    <text evidence="4">The sequence shown here is derived from an EMBL/GenBank/DDBJ whole genome shotgun (WGS) entry which is preliminary data.</text>
</comment>
<sequence length="1268" mass="142412">MLLSGLALSVGYHALSSVHTKTDTDTHTQTLVSHPSPLSVLSADALAAPRQLPHLIQMATTKSATSPADGIFIMSSALAQKLLYKLGCTKLNGGMVTPVQATSGSQIMRNFLFPSPLSWEAERDFMWFTCKHCPLLESVGPEQTPQLLDLCRATIGSSTGLSNISVASGSIPSAFGGCAATPLFDSVRRAETSSGARLSEKLVALSGDLSEPGLGLSAEDRELLCSEVTMVFHLAASIRFNEDINTALKNNLFITQEVTQFANCITNVKRGFVNERSVRGRKRKYCERRNHRSAVICFGATRYLLRHCPRDHPSVVLVSIRPSVRRHSYSLLTVRPGEFSMSATRTELYLHAKCLQTLNNACAIRDNCLPKCVTQVDPDKCGPHTLKKKNVLRAFEVSPTASKRKIDCRMGVGRQALPELLEDVPLAVRRTMEIFRTSALSYRTFVRFHCQQLNCKRNANSVACLRSNVRVVGRRYYICKRVQQHMDGHKEDIRWTRRQRLLTLLSFTKRALVYVSTAYSNCIHNEVQEIVYAYRNELSSIYPKALSLDTNDTESNDTYNERKQQAKQVIKFENSKHSVFSSARLVSANSLEMDIIVAASSFFDESLWNARGRSQLHVRLWVVIIITHAHLADKTHPNLFTHSISLSTVYLIQNAHFFKSQICISRFLKRWPNTYTVTKAMAEMAVEDNCKTMSAAILRPSVDACCYFSIFERTGVSDMDNLHCPRNENFLVRVAEKASCILAIVLTPPVARGHLTPREHFAAPAVESREMRKEQGRKWEIPENARFPRERKRRNDSAGNRSWVTGFSHVGIVPDDAVGLQVFSAISRFIQTLLHTQLHHAHRLKTSLFRAAQISSLSHPTCQSPARMDVHYLCSNQQSYVTLRDVINMSTLSFDRIFPPSYQQNCDFLICFNEVMSSLKEPVPGWVDSFNGPARFIVSIGMGFLHVLPTGDGIHCDIVPVDMVVNGIIAAAWDVSRCKPRNSPKVYNFVLGETNPLVWDFLLFQCVDCIRRFPSISTKWYPFLLTCHTGIIFFLLDFLLHLVPSFMLDLPHIFRTGKQSTVGMLEQGETGDPRGNRQPAASSGTIPTCENPCAAPAGDLTRFALVGGEESNHYTTAAPGTPTRRDDARRSPDIWFRHGEIKWRSFLRNYVLGIKRYLLKEADETLPYCEKRLRRAYSSLVGSGYASPHFSEAGIVDNVVKGPKRSSKDAARKDPPLTLAWHSSRRVQAEPTSTSWKESHTDCRQKQTETRFLMYGICCSRPVLYSFA</sequence>